<keyword evidence="5" id="KW-1185">Reference proteome</keyword>
<evidence type="ECO:0000256" key="2">
    <source>
        <dbReference type="PIRNR" id="PIRNR016661"/>
    </source>
</evidence>
<dbReference type="EMBL" id="JAFELM010000021">
    <property type="protein sequence ID" value="MBM6617416.1"/>
    <property type="molecule type" value="Genomic_DNA"/>
</dbReference>
<sequence>MKTKNKFRTVDLTFVSLFVALMAIGANITSWAPFLRIGDVPITLQTFFCVLAGAVLGSRLGALSMIVYTLLGLVGAPVFAQFSGGPAVIFSPTFGFILSFTLAAFVTGKIIEKSQTVRTFIIASIAGLLVNYVVGTNIMYMAYKLWAAAPEGFTYKMAWLWMVPPFPKDLVLVLFAATLAMRLRRTLSKSSSQYKIAS</sequence>
<keyword evidence="2" id="KW-0813">Transport</keyword>
<dbReference type="PANTHER" id="PTHR34295:SF1">
    <property type="entry name" value="BIOTIN TRANSPORTER BIOY"/>
    <property type="match status" value="1"/>
</dbReference>
<dbReference type="PANTHER" id="PTHR34295">
    <property type="entry name" value="BIOTIN TRANSPORTER BIOY"/>
    <property type="match status" value="1"/>
</dbReference>
<reference evidence="4 5" key="1">
    <citation type="submission" date="2021-02" db="EMBL/GenBank/DDBJ databases">
        <title>Bacillus sp. RD4P76, an endophyte from a halophyte.</title>
        <authorList>
            <person name="Sun J.-Q."/>
        </authorList>
    </citation>
    <scope>NUCLEOTIDE SEQUENCE [LARGE SCALE GENOMIC DNA]</scope>
    <source>
        <strain evidence="4 5">RD4P76</strain>
    </source>
</reference>
<comment type="caution">
    <text evidence="4">The sequence shown here is derived from an EMBL/GenBank/DDBJ whole genome shotgun (WGS) entry which is preliminary data.</text>
</comment>
<organism evidence="4 5">
    <name type="scientific">Bacillus suaedaesalsae</name>
    <dbReference type="NCBI Taxonomy" id="2810349"/>
    <lineage>
        <taxon>Bacteria</taxon>
        <taxon>Bacillati</taxon>
        <taxon>Bacillota</taxon>
        <taxon>Bacilli</taxon>
        <taxon>Bacillales</taxon>
        <taxon>Bacillaceae</taxon>
        <taxon>Bacillus</taxon>
    </lineage>
</organism>
<dbReference type="Pfam" id="PF02632">
    <property type="entry name" value="BioY"/>
    <property type="match status" value="1"/>
</dbReference>
<evidence type="ECO:0000313" key="4">
    <source>
        <dbReference type="EMBL" id="MBM6617416.1"/>
    </source>
</evidence>
<dbReference type="InterPro" id="IPR003784">
    <property type="entry name" value="BioY"/>
</dbReference>
<evidence type="ECO:0000256" key="1">
    <source>
        <dbReference type="ARBA" id="ARBA00010692"/>
    </source>
</evidence>
<protein>
    <recommendedName>
        <fullName evidence="2">Biotin transporter</fullName>
    </recommendedName>
</protein>
<feature type="transmembrane region" description="Helical" evidence="3">
    <location>
        <begin position="12"/>
        <end position="34"/>
    </location>
</feature>
<keyword evidence="3" id="KW-1133">Transmembrane helix</keyword>
<feature type="transmembrane region" description="Helical" evidence="3">
    <location>
        <begin position="120"/>
        <end position="143"/>
    </location>
</feature>
<evidence type="ECO:0000256" key="3">
    <source>
        <dbReference type="SAM" id="Phobius"/>
    </source>
</evidence>
<accession>A0ABS2DG77</accession>
<dbReference type="Gene3D" id="1.10.1760.20">
    <property type="match status" value="1"/>
</dbReference>
<feature type="transmembrane region" description="Helical" evidence="3">
    <location>
        <begin position="65"/>
        <end position="82"/>
    </location>
</feature>
<feature type="transmembrane region" description="Helical" evidence="3">
    <location>
        <begin position="158"/>
        <end position="181"/>
    </location>
</feature>
<proteinExistence type="inferred from homology"/>
<keyword evidence="3" id="KW-0812">Transmembrane</keyword>
<feature type="transmembrane region" description="Helical" evidence="3">
    <location>
        <begin position="40"/>
        <end position="58"/>
    </location>
</feature>
<feature type="transmembrane region" description="Helical" evidence="3">
    <location>
        <begin position="88"/>
        <end position="108"/>
    </location>
</feature>
<dbReference type="RefSeq" id="WP_204202785.1">
    <property type="nucleotide sequence ID" value="NZ_JAFELM010000021.1"/>
</dbReference>
<dbReference type="Proteomes" id="UP001518925">
    <property type="component" value="Unassembled WGS sequence"/>
</dbReference>
<gene>
    <name evidence="4" type="ORF">JR050_06970</name>
</gene>
<comment type="subcellular location">
    <subcellularLocation>
        <location evidence="2">Cell membrane</location>
        <topology evidence="2">Multi-pass membrane protein</topology>
    </subcellularLocation>
</comment>
<comment type="similarity">
    <text evidence="1 2">Belongs to the BioY family.</text>
</comment>
<dbReference type="PIRSF" id="PIRSF016661">
    <property type="entry name" value="BioY"/>
    <property type="match status" value="1"/>
</dbReference>
<evidence type="ECO:0000313" key="5">
    <source>
        <dbReference type="Proteomes" id="UP001518925"/>
    </source>
</evidence>
<keyword evidence="2 3" id="KW-0472">Membrane</keyword>
<keyword evidence="2" id="KW-1003">Cell membrane</keyword>
<name>A0ABS2DG77_9BACI</name>